<evidence type="ECO:0000313" key="11">
    <source>
        <dbReference type="Proteomes" id="UP001501442"/>
    </source>
</evidence>
<comment type="caution">
    <text evidence="10">The sequence shown here is derived from an EMBL/GenBank/DDBJ whole genome shotgun (WGS) entry which is preliminary data.</text>
</comment>
<keyword evidence="7 8" id="KW-0472">Membrane</keyword>
<evidence type="ECO:0000256" key="4">
    <source>
        <dbReference type="ARBA" id="ARBA00022475"/>
    </source>
</evidence>
<evidence type="ECO:0000259" key="9">
    <source>
        <dbReference type="Pfam" id="PF00892"/>
    </source>
</evidence>
<dbReference type="SUPFAM" id="SSF103481">
    <property type="entry name" value="Multidrug resistance efflux transporter EmrE"/>
    <property type="match status" value="2"/>
</dbReference>
<evidence type="ECO:0000256" key="5">
    <source>
        <dbReference type="ARBA" id="ARBA00022692"/>
    </source>
</evidence>
<feature type="transmembrane region" description="Helical" evidence="8">
    <location>
        <begin position="159"/>
        <end position="176"/>
    </location>
</feature>
<feature type="domain" description="EamA" evidence="9">
    <location>
        <begin position="4"/>
        <end position="123"/>
    </location>
</feature>
<dbReference type="PANTHER" id="PTHR22911:SF137">
    <property type="entry name" value="SOLUTE CARRIER FAMILY 35 MEMBER G2-RELATED"/>
    <property type="match status" value="1"/>
</dbReference>
<keyword evidence="5 8" id="KW-0812">Transmembrane</keyword>
<accession>A0ABP8U2C2</accession>
<feature type="transmembrane region" description="Helical" evidence="8">
    <location>
        <begin position="20"/>
        <end position="41"/>
    </location>
</feature>
<reference evidence="11" key="1">
    <citation type="journal article" date="2019" name="Int. J. Syst. Evol. Microbiol.">
        <title>The Global Catalogue of Microorganisms (GCM) 10K type strain sequencing project: providing services to taxonomists for standard genome sequencing and annotation.</title>
        <authorList>
            <consortium name="The Broad Institute Genomics Platform"/>
            <consortium name="The Broad Institute Genome Sequencing Center for Infectious Disease"/>
            <person name="Wu L."/>
            <person name="Ma J."/>
        </authorList>
    </citation>
    <scope>NUCLEOTIDE SEQUENCE [LARGE SCALE GENOMIC DNA]</scope>
    <source>
        <strain evidence="11">JCM 17939</strain>
    </source>
</reference>
<dbReference type="Proteomes" id="UP001501442">
    <property type="component" value="Unassembled WGS sequence"/>
</dbReference>
<name>A0ABP8U2C2_9ACTN</name>
<gene>
    <name evidence="10" type="primary">rarD</name>
    <name evidence="10" type="ORF">GCM10023196_007140</name>
</gene>
<sequence>MWGLFPLYWPLLKPAGPLEILAHRMMWSLAAVLVILVVRRNWGWLKTMRPRRIALLALAAVIITVNWGTYIYAVNNGHTIEAALGYFINPLVSVLLGVLVFRERLRAWQWAAIGISVVAVAILAADYGRLPWIALLLACSFGTYGLVKKFAATGSAESLTVETAVLFLPALGYTLFASHPTFTGHGSGHIALLVGAGVVTAIPLMLFNTAATRVPLTVIGMLQYLAPVLQFLIGLVVQHEAMPASRWVGFLLVWAALVILSVDGLRTARSKRRAVVRPEPVAEAA</sequence>
<feature type="transmembrane region" description="Helical" evidence="8">
    <location>
        <begin position="53"/>
        <end position="73"/>
    </location>
</feature>
<dbReference type="InterPro" id="IPR000620">
    <property type="entry name" value="EamA_dom"/>
</dbReference>
<dbReference type="PANTHER" id="PTHR22911">
    <property type="entry name" value="ACYL-MALONYL CONDENSING ENZYME-RELATED"/>
    <property type="match status" value="1"/>
</dbReference>
<evidence type="ECO:0000256" key="7">
    <source>
        <dbReference type="ARBA" id="ARBA00023136"/>
    </source>
</evidence>
<evidence type="ECO:0000256" key="1">
    <source>
        <dbReference type="ARBA" id="ARBA00004651"/>
    </source>
</evidence>
<feature type="transmembrane region" description="Helical" evidence="8">
    <location>
        <begin position="188"/>
        <end position="207"/>
    </location>
</feature>
<organism evidence="10 11">
    <name type="scientific">Actinoallomurus vinaceus</name>
    <dbReference type="NCBI Taxonomy" id="1080074"/>
    <lineage>
        <taxon>Bacteria</taxon>
        <taxon>Bacillati</taxon>
        <taxon>Actinomycetota</taxon>
        <taxon>Actinomycetes</taxon>
        <taxon>Streptosporangiales</taxon>
        <taxon>Thermomonosporaceae</taxon>
        <taxon>Actinoallomurus</taxon>
    </lineage>
</organism>
<dbReference type="NCBIfam" id="TIGR00688">
    <property type="entry name" value="rarD"/>
    <property type="match status" value="1"/>
</dbReference>
<feature type="transmembrane region" description="Helical" evidence="8">
    <location>
        <begin position="214"/>
        <end position="235"/>
    </location>
</feature>
<dbReference type="InterPro" id="IPR037185">
    <property type="entry name" value="EmrE-like"/>
</dbReference>
<feature type="transmembrane region" description="Helical" evidence="8">
    <location>
        <begin position="130"/>
        <end position="147"/>
    </location>
</feature>
<dbReference type="Pfam" id="PF00892">
    <property type="entry name" value="EamA"/>
    <property type="match status" value="1"/>
</dbReference>
<protein>
    <submittedName>
        <fullName evidence="10">EamA family transporter RarD</fullName>
    </submittedName>
</protein>
<evidence type="ECO:0000256" key="2">
    <source>
        <dbReference type="ARBA" id="ARBA00007362"/>
    </source>
</evidence>
<proteinExistence type="inferred from homology"/>
<evidence type="ECO:0000256" key="8">
    <source>
        <dbReference type="SAM" id="Phobius"/>
    </source>
</evidence>
<comment type="similarity">
    <text evidence="2">Belongs to the EamA transporter family.</text>
</comment>
<dbReference type="EMBL" id="BAABHK010000001">
    <property type="protein sequence ID" value="GAA4620995.1"/>
    <property type="molecule type" value="Genomic_DNA"/>
</dbReference>
<feature type="transmembrane region" description="Helical" evidence="8">
    <location>
        <begin position="107"/>
        <end position="124"/>
    </location>
</feature>
<evidence type="ECO:0000256" key="6">
    <source>
        <dbReference type="ARBA" id="ARBA00022989"/>
    </source>
</evidence>
<keyword evidence="6 8" id="KW-1133">Transmembrane helix</keyword>
<keyword evidence="3" id="KW-0813">Transport</keyword>
<feature type="transmembrane region" description="Helical" evidence="8">
    <location>
        <begin position="247"/>
        <end position="265"/>
    </location>
</feature>
<dbReference type="InterPro" id="IPR004626">
    <property type="entry name" value="RarD"/>
</dbReference>
<feature type="transmembrane region" description="Helical" evidence="8">
    <location>
        <begin position="79"/>
        <end position="100"/>
    </location>
</feature>
<evidence type="ECO:0000313" key="10">
    <source>
        <dbReference type="EMBL" id="GAA4620995.1"/>
    </source>
</evidence>
<evidence type="ECO:0000256" key="3">
    <source>
        <dbReference type="ARBA" id="ARBA00022448"/>
    </source>
</evidence>
<keyword evidence="4" id="KW-1003">Cell membrane</keyword>
<comment type="subcellular location">
    <subcellularLocation>
        <location evidence="1">Cell membrane</location>
        <topology evidence="1">Multi-pass membrane protein</topology>
    </subcellularLocation>
</comment>
<keyword evidence="11" id="KW-1185">Reference proteome</keyword>